<feature type="region of interest" description="Disordered" evidence="1">
    <location>
        <begin position="33"/>
        <end position="62"/>
    </location>
</feature>
<name>A0A2U3LAS8_9FIRM</name>
<feature type="signal peptide" evidence="2">
    <location>
        <begin position="1"/>
        <end position="21"/>
    </location>
</feature>
<feature type="compositionally biased region" description="Low complexity" evidence="1">
    <location>
        <begin position="33"/>
        <end position="47"/>
    </location>
</feature>
<dbReference type="Proteomes" id="UP000238916">
    <property type="component" value="Unassembled WGS sequence"/>
</dbReference>
<protein>
    <submittedName>
        <fullName evidence="3">Glycoside hydrolase family 33 protein</fullName>
    </submittedName>
</protein>
<dbReference type="EMBL" id="OMOF01000367">
    <property type="protein sequence ID" value="SPF49027.1"/>
    <property type="molecule type" value="Genomic_DNA"/>
</dbReference>
<reference evidence="4" key="1">
    <citation type="submission" date="2018-02" db="EMBL/GenBank/DDBJ databases">
        <authorList>
            <person name="Hausmann B."/>
        </authorList>
    </citation>
    <scope>NUCLEOTIDE SEQUENCE [LARGE SCALE GENOMIC DNA]</scope>
    <source>
        <strain evidence="4">Peat soil MAG SbF1</strain>
    </source>
</reference>
<organism evidence="3 4">
    <name type="scientific">Candidatus Desulfosporosinus infrequens</name>
    <dbReference type="NCBI Taxonomy" id="2043169"/>
    <lineage>
        <taxon>Bacteria</taxon>
        <taxon>Bacillati</taxon>
        <taxon>Bacillota</taxon>
        <taxon>Clostridia</taxon>
        <taxon>Eubacteriales</taxon>
        <taxon>Desulfitobacteriaceae</taxon>
        <taxon>Desulfosporosinus</taxon>
    </lineage>
</organism>
<dbReference type="Gene3D" id="2.120.10.10">
    <property type="match status" value="1"/>
</dbReference>
<dbReference type="SUPFAM" id="SSF110296">
    <property type="entry name" value="Oligoxyloglucan reducing end-specific cellobiohydrolase"/>
    <property type="match status" value="1"/>
</dbReference>
<dbReference type="GO" id="GO:0016787">
    <property type="term" value="F:hydrolase activity"/>
    <property type="evidence" value="ECO:0007669"/>
    <property type="project" value="UniProtKB-KW"/>
</dbReference>
<evidence type="ECO:0000256" key="2">
    <source>
        <dbReference type="SAM" id="SignalP"/>
    </source>
</evidence>
<accession>A0A2U3LAS8</accession>
<dbReference type="AlphaFoldDB" id="A0A2U3LAS8"/>
<evidence type="ECO:0000256" key="1">
    <source>
        <dbReference type="SAM" id="MobiDB-lite"/>
    </source>
</evidence>
<dbReference type="OrthoDB" id="501835at2"/>
<feature type="chain" id="PRO_5039384016" evidence="2">
    <location>
        <begin position="22"/>
        <end position="288"/>
    </location>
</feature>
<sequence>MKKLKFIMAIASIAVIGTTLAVHYSSGQSMQQLVQQSSTSSPSQAGSLGVIASTEPQPPPPEDIEWLPNHRIQTIRKDRVDVAYIDAKHGWKLVPGQGAMNSEPADIYQTTDGGETWIKVAVANQQNISASESTNLPAGTLPNEGIKNGLSFANSSTGWITGYAPRVGYQWIFVTNDGGHTWVHQELPVPKDVSQYTSMSFDLTPPTFFTSKDGILIEKIADAPRSRVHPTYVFFFTQDGGQNWKDQPSSNINLKFPDSDPNRLGQSFLVTLNDATWHTSDSGYTWTQ</sequence>
<keyword evidence="3" id="KW-0378">Hydrolase</keyword>
<evidence type="ECO:0000313" key="3">
    <source>
        <dbReference type="EMBL" id="SPF49027.1"/>
    </source>
</evidence>
<evidence type="ECO:0000313" key="4">
    <source>
        <dbReference type="Proteomes" id="UP000238916"/>
    </source>
</evidence>
<keyword evidence="2" id="KW-0732">Signal</keyword>
<proteinExistence type="predicted"/>
<gene>
    <name evidence="3" type="ORF">SBF1_4290006</name>
</gene>